<gene>
    <name evidence="1" type="ORF">METZ01_LOCUS494335</name>
</gene>
<feature type="non-terminal residue" evidence="1">
    <location>
        <position position="28"/>
    </location>
</feature>
<name>A0A383DAW6_9ZZZZ</name>
<proteinExistence type="predicted"/>
<sequence length="28" mass="3406">MFDEVREICWIGEVLHSTGLWQDFHTKQ</sequence>
<protein>
    <submittedName>
        <fullName evidence="1">Uncharacterized protein</fullName>
    </submittedName>
</protein>
<dbReference type="EMBL" id="UINC01215678">
    <property type="protein sequence ID" value="SVE41481.1"/>
    <property type="molecule type" value="Genomic_DNA"/>
</dbReference>
<accession>A0A383DAW6</accession>
<dbReference type="AlphaFoldDB" id="A0A383DAW6"/>
<organism evidence="1">
    <name type="scientific">marine metagenome</name>
    <dbReference type="NCBI Taxonomy" id="408172"/>
    <lineage>
        <taxon>unclassified sequences</taxon>
        <taxon>metagenomes</taxon>
        <taxon>ecological metagenomes</taxon>
    </lineage>
</organism>
<evidence type="ECO:0000313" key="1">
    <source>
        <dbReference type="EMBL" id="SVE41481.1"/>
    </source>
</evidence>
<reference evidence="1" key="1">
    <citation type="submission" date="2018-05" db="EMBL/GenBank/DDBJ databases">
        <authorList>
            <person name="Lanie J.A."/>
            <person name="Ng W.-L."/>
            <person name="Kazmierczak K.M."/>
            <person name="Andrzejewski T.M."/>
            <person name="Davidsen T.M."/>
            <person name="Wayne K.J."/>
            <person name="Tettelin H."/>
            <person name="Glass J.I."/>
            <person name="Rusch D."/>
            <person name="Podicherti R."/>
            <person name="Tsui H.-C.T."/>
            <person name="Winkler M.E."/>
        </authorList>
    </citation>
    <scope>NUCLEOTIDE SEQUENCE</scope>
</reference>